<feature type="compositionally biased region" description="Polar residues" evidence="8">
    <location>
        <begin position="151"/>
        <end position="175"/>
    </location>
</feature>
<dbReference type="PANTHER" id="PTHR23306">
    <property type="entry name" value="TUMOR SUSCEPTIBILITY GENE 101 PROTEIN-RELATED"/>
    <property type="match status" value="1"/>
</dbReference>
<dbReference type="GO" id="GO:0006886">
    <property type="term" value="P:intracellular protein transport"/>
    <property type="evidence" value="ECO:0007669"/>
    <property type="project" value="UniProtKB-ARBA"/>
</dbReference>
<dbReference type="Gene3D" id="3.10.110.10">
    <property type="entry name" value="Ubiquitin Conjugating Enzyme"/>
    <property type="match status" value="1"/>
</dbReference>
<comment type="subcellular location">
    <subcellularLocation>
        <location evidence="1">Endosome</location>
    </subcellularLocation>
</comment>
<evidence type="ECO:0000259" key="10">
    <source>
        <dbReference type="PROSITE" id="PS51322"/>
    </source>
</evidence>
<proteinExistence type="inferred from homology"/>
<dbReference type="AlphaFoldDB" id="A0A854Q3P5"/>
<feature type="compositionally biased region" description="Polar residues" evidence="8">
    <location>
        <begin position="271"/>
        <end position="284"/>
    </location>
</feature>
<dbReference type="InterPro" id="IPR016135">
    <property type="entry name" value="UBQ-conjugating_enzyme/RWD"/>
</dbReference>
<feature type="region of interest" description="Disordered" evidence="8">
    <location>
        <begin position="148"/>
        <end position="386"/>
    </location>
</feature>
<feature type="compositionally biased region" description="Pro residues" evidence="8">
    <location>
        <begin position="374"/>
        <end position="386"/>
    </location>
</feature>
<evidence type="ECO:0000256" key="6">
    <source>
        <dbReference type="ARBA" id="ARBA00023054"/>
    </source>
</evidence>
<dbReference type="PANTHER" id="PTHR23306:SF3">
    <property type="entry name" value="TUMOR SUPPRESSOR PROTEIN 101"/>
    <property type="match status" value="1"/>
</dbReference>
<evidence type="ECO:0000313" key="11">
    <source>
        <dbReference type="EMBL" id="OXG13139.1"/>
    </source>
</evidence>
<dbReference type="Pfam" id="PF09454">
    <property type="entry name" value="Vps23_core"/>
    <property type="match status" value="1"/>
</dbReference>
<evidence type="ECO:0000256" key="8">
    <source>
        <dbReference type="SAM" id="MobiDB-lite"/>
    </source>
</evidence>
<dbReference type="InterPro" id="IPR037202">
    <property type="entry name" value="ESCRT_assembly_dom"/>
</dbReference>
<dbReference type="EMBL" id="AMKT01000083">
    <property type="protein sequence ID" value="OXG13139.1"/>
    <property type="molecule type" value="Genomic_DNA"/>
</dbReference>
<dbReference type="SUPFAM" id="SSF140111">
    <property type="entry name" value="Endosomal sorting complex assembly domain"/>
    <property type="match status" value="1"/>
</dbReference>
<keyword evidence="5 7" id="KW-0653">Protein transport</keyword>
<feature type="compositionally biased region" description="Polar residues" evidence="8">
    <location>
        <begin position="354"/>
        <end position="366"/>
    </location>
</feature>
<accession>A0A854Q3P5</accession>
<dbReference type="InterPro" id="IPR017916">
    <property type="entry name" value="SB_dom"/>
</dbReference>
<evidence type="ECO:0000256" key="2">
    <source>
        <dbReference type="ARBA" id="ARBA00009594"/>
    </source>
</evidence>
<feature type="compositionally biased region" description="Pro residues" evidence="8">
    <location>
        <begin position="198"/>
        <end position="207"/>
    </location>
</feature>
<evidence type="ECO:0000256" key="1">
    <source>
        <dbReference type="ARBA" id="ARBA00004177"/>
    </source>
</evidence>
<reference evidence="11 12" key="1">
    <citation type="submission" date="2017-06" db="EMBL/GenBank/DDBJ databases">
        <title>Global population genomics of the pathogenic fungus Cryptococcus neoformans var. grubii.</title>
        <authorList>
            <person name="Cuomo C."/>
            <person name="Litvintseva A."/>
            <person name="Chen Y."/>
            <person name="Young S."/>
            <person name="Zeng Q."/>
            <person name="Chapman S."/>
            <person name="Gujja S."/>
            <person name="Saif S."/>
            <person name="Birren B."/>
        </authorList>
    </citation>
    <scope>NUCLEOTIDE SEQUENCE [LARGE SCALE GENOMIC DNA]</scope>
    <source>
        <strain evidence="11 12">Tu259-1</strain>
    </source>
</reference>
<evidence type="ECO:0000256" key="3">
    <source>
        <dbReference type="ARBA" id="ARBA00022448"/>
    </source>
</evidence>
<dbReference type="InterPro" id="IPR008883">
    <property type="entry name" value="UEV_N"/>
</dbReference>
<keyword evidence="4" id="KW-0967">Endosome</keyword>
<dbReference type="SUPFAM" id="SSF54495">
    <property type="entry name" value="UBC-like"/>
    <property type="match status" value="1"/>
</dbReference>
<dbReference type="Gene3D" id="6.10.140.820">
    <property type="match status" value="1"/>
</dbReference>
<keyword evidence="6" id="KW-0175">Coiled coil</keyword>
<gene>
    <name evidence="11" type="ORF">C361_06330</name>
</gene>
<protein>
    <submittedName>
        <fullName evidence="11">ESCRT-I complex subunit TSG101</fullName>
    </submittedName>
</protein>
<dbReference type="CDD" id="cd11685">
    <property type="entry name" value="UEV_TSG101-like"/>
    <property type="match status" value="1"/>
</dbReference>
<organism evidence="11 12">
    <name type="scientific">Cryptococcus neoformans Tu259-1</name>
    <dbReference type="NCBI Taxonomy" id="1230072"/>
    <lineage>
        <taxon>Eukaryota</taxon>
        <taxon>Fungi</taxon>
        <taxon>Dikarya</taxon>
        <taxon>Basidiomycota</taxon>
        <taxon>Agaricomycotina</taxon>
        <taxon>Tremellomycetes</taxon>
        <taxon>Tremellales</taxon>
        <taxon>Cryptococcaceae</taxon>
        <taxon>Cryptococcus</taxon>
        <taxon>Cryptococcus neoformans species complex</taxon>
    </lineage>
</organism>
<evidence type="ECO:0000256" key="5">
    <source>
        <dbReference type="ARBA" id="ARBA00022927"/>
    </source>
</evidence>
<feature type="compositionally biased region" description="Low complexity" evidence="8">
    <location>
        <begin position="238"/>
        <end position="250"/>
    </location>
</feature>
<evidence type="ECO:0000259" key="9">
    <source>
        <dbReference type="PROSITE" id="PS51312"/>
    </source>
</evidence>
<dbReference type="GO" id="GO:0000813">
    <property type="term" value="C:ESCRT I complex"/>
    <property type="evidence" value="ECO:0007669"/>
    <property type="project" value="TreeGrafter"/>
</dbReference>
<dbReference type="Pfam" id="PF05743">
    <property type="entry name" value="UEV"/>
    <property type="match status" value="1"/>
</dbReference>
<dbReference type="InterPro" id="IPR052070">
    <property type="entry name" value="ESCRT-I_UEV_domain"/>
</dbReference>
<dbReference type="GO" id="GO:0043162">
    <property type="term" value="P:ubiquitin-dependent protein catabolic process via the multivesicular body sorting pathway"/>
    <property type="evidence" value="ECO:0007669"/>
    <property type="project" value="UniProtKB-ARBA"/>
</dbReference>
<sequence length="550" mass="60319">MSSLSLTRDWLRSVLRPFPAREAIAQEVIYILQQRRTLAVKTDAFTFDSGHTALLLLLHGTLPVTYRGAVYQIPIHLWVPHEYPRAPPLVFVMPTKDMGVRKSREVEPSGRVREQVVEEWWRAWEVKNLDMLLKHLADVFSAAPPVYAKPSTPSQNQNLSSGARTPTSDGQTGASQPPVPPARPTFGRPNPETLPVYRPAPTPPPHPFSHNPTLQRSPPTSSAPQHVQTPSESPSMPNQPRQTQSPSPSTSAPPVPQRPYSGVGPIPQVAGSLQQHYTGPQQVWQGVPASRPPPPTGMMGSQNTAAGRPRPTLPGEDGNDAVHPGQQTYYPLPHPHQAQKSQSLPVPRQPPQDLLSSPGTQPTALNNEPDDASGPPPIPPSKPPPPSLLHLHSILLPHLNASLPPLVNSLHSSVEHLRARQEDLVTGEPAIRDEMARLEAVKKVCDSVGKKMEEVVAKGGERVADLESKGEVAVDELVCGISIVHNQLVDLVAEDNAIEDTIYHMTRALDAERVDLDRYLKSIRSLAREQYMKRALIERILQGMGQKQGW</sequence>
<name>A0A854Q3P5_CRYNE</name>
<feature type="domain" description="SB" evidence="9">
    <location>
        <begin position="482"/>
        <end position="550"/>
    </location>
</feature>
<dbReference type="PROSITE" id="PS51322">
    <property type="entry name" value="UEV"/>
    <property type="match status" value="1"/>
</dbReference>
<feature type="domain" description="UEV" evidence="10">
    <location>
        <begin position="5"/>
        <end position="150"/>
    </location>
</feature>
<evidence type="ECO:0000313" key="12">
    <source>
        <dbReference type="Proteomes" id="UP000199727"/>
    </source>
</evidence>
<comment type="caution">
    <text evidence="11">The sequence shown here is derived from an EMBL/GenBank/DDBJ whole genome shotgun (WGS) entry which is preliminary data.</text>
</comment>
<dbReference type="OrthoDB" id="306304at2759"/>
<dbReference type="PROSITE" id="PS51312">
    <property type="entry name" value="SB"/>
    <property type="match status" value="1"/>
</dbReference>
<dbReference type="Proteomes" id="UP000199727">
    <property type="component" value="Unassembled WGS sequence"/>
</dbReference>
<comment type="similarity">
    <text evidence="2">Belongs to the ubiquitin-conjugating enzyme family. UEV subfamily.</text>
</comment>
<keyword evidence="3 7" id="KW-0813">Transport</keyword>
<feature type="compositionally biased region" description="Polar residues" evidence="8">
    <location>
        <begin position="213"/>
        <end position="236"/>
    </location>
</feature>
<evidence type="ECO:0000256" key="4">
    <source>
        <dbReference type="ARBA" id="ARBA00022753"/>
    </source>
</evidence>
<evidence type="ECO:0000256" key="7">
    <source>
        <dbReference type="PROSITE-ProRule" id="PRU00644"/>
    </source>
</evidence>
<dbReference type="GO" id="GO:0043130">
    <property type="term" value="F:ubiquitin binding"/>
    <property type="evidence" value="ECO:0007669"/>
    <property type="project" value="TreeGrafter"/>
</dbReference>
<dbReference type="GO" id="GO:0072666">
    <property type="term" value="P:establishment of protein localization to vacuole"/>
    <property type="evidence" value="ECO:0007669"/>
    <property type="project" value="UniProtKB-ARBA"/>
</dbReference>